<evidence type="ECO:0000313" key="14">
    <source>
        <dbReference type="Proteomes" id="UP000254575"/>
    </source>
</evidence>
<dbReference type="GO" id="GO:0006508">
    <property type="term" value="P:proteolysis"/>
    <property type="evidence" value="ECO:0007669"/>
    <property type="project" value="UniProtKB-KW"/>
</dbReference>
<feature type="domain" description="PDZ" evidence="12">
    <location>
        <begin position="117"/>
        <end position="184"/>
    </location>
</feature>
<proteinExistence type="inferred from homology"/>
<dbReference type="NCBIfam" id="TIGR00054">
    <property type="entry name" value="RIP metalloprotease RseP"/>
    <property type="match status" value="1"/>
</dbReference>
<dbReference type="InterPro" id="IPR041489">
    <property type="entry name" value="PDZ_6"/>
</dbReference>
<dbReference type="InterPro" id="IPR008915">
    <property type="entry name" value="Peptidase_M50"/>
</dbReference>
<reference evidence="13 14" key="1">
    <citation type="submission" date="2018-06" db="EMBL/GenBank/DDBJ databases">
        <authorList>
            <consortium name="Pathogen Informatics"/>
            <person name="Doyle S."/>
        </authorList>
    </citation>
    <scope>NUCLEOTIDE SEQUENCE [LARGE SCALE GENOMIC DNA]</scope>
    <source>
        <strain evidence="13 14">NCTC10717</strain>
    </source>
</reference>
<evidence type="ECO:0000313" key="13">
    <source>
        <dbReference type="EMBL" id="SUO97369.1"/>
    </source>
</evidence>
<evidence type="ECO:0000256" key="9">
    <source>
        <dbReference type="ARBA" id="ARBA00023049"/>
    </source>
</evidence>
<keyword evidence="7 11" id="KW-0862">Zinc</keyword>
<evidence type="ECO:0000256" key="4">
    <source>
        <dbReference type="ARBA" id="ARBA00022670"/>
    </source>
</evidence>
<dbReference type="PANTHER" id="PTHR42837">
    <property type="entry name" value="REGULATOR OF SIGMA-E PROTEASE RSEP"/>
    <property type="match status" value="1"/>
</dbReference>
<dbReference type="OrthoDB" id="9782003at2"/>
<keyword evidence="9 11" id="KW-0482">Metalloprotease</keyword>
<keyword evidence="10 11" id="KW-0472">Membrane</keyword>
<dbReference type="Pfam" id="PF02163">
    <property type="entry name" value="Peptidase_M50"/>
    <property type="match status" value="1"/>
</dbReference>
<keyword evidence="4 13" id="KW-0645">Protease</keyword>
<dbReference type="InterPro" id="IPR004387">
    <property type="entry name" value="Pept_M50_Zn"/>
</dbReference>
<dbReference type="InterPro" id="IPR001478">
    <property type="entry name" value="PDZ"/>
</dbReference>
<evidence type="ECO:0000256" key="10">
    <source>
        <dbReference type="ARBA" id="ARBA00023136"/>
    </source>
</evidence>
<gene>
    <name evidence="13" type="primary">rseP</name>
    <name evidence="13" type="ORF">NCTC10717_01413</name>
</gene>
<dbReference type="InterPro" id="IPR036034">
    <property type="entry name" value="PDZ_sf"/>
</dbReference>
<evidence type="ECO:0000256" key="7">
    <source>
        <dbReference type="ARBA" id="ARBA00022833"/>
    </source>
</evidence>
<keyword evidence="5 11" id="KW-0812">Transmembrane</keyword>
<dbReference type="PANTHER" id="PTHR42837:SF2">
    <property type="entry name" value="MEMBRANE METALLOPROTEASE ARASP2, CHLOROPLASTIC-RELATED"/>
    <property type="match status" value="1"/>
</dbReference>
<keyword evidence="14" id="KW-1185">Reference proteome</keyword>
<evidence type="ECO:0000259" key="12">
    <source>
        <dbReference type="SMART" id="SM00228"/>
    </source>
</evidence>
<dbReference type="SMART" id="SM00228">
    <property type="entry name" value="PDZ"/>
    <property type="match status" value="2"/>
</dbReference>
<sequence length="468" mass="51411">MIWGILGFLITIGVLVTIHEWGHFAVARFFGVKILRFSLGFGKPILSWTGKKDGTQYTLAPIPLGGFVQMYGEKDGEEIPAEDKARTFFGRPAWQRFLIAFAGPAVNLLFAILAFALLFMLGVKGISPTVLHVAPQSLAANAGLAVGDVITKIDGRTVKLATDAHVALATADRGVIEVQYQRDGQQGAVQLDLSALKAGDELNMAPVLGMYLADEWWPAKVGAVLTEKDRAAYRLHEGSTFAAAQMGLQAGDQILAINGEALQEHDGAFRISDKLFAMKPQDTVTLHILRDGQEFSISGQLGRQIVEDKTYPFLGVAWMRMPNRDFFARYEIVERYSPLTSLGKGVEKTVGYVRMTFAMFGRLIQRQISFDNMGGPITIGDAAGKTLKIGWEEFLNFLGIVSLSLAAINLLPIPMLDGGHMVFTALETIRGKGLSEKTMTWCYRIGTSLVLSFMALVLLNDLWRYVIR</sequence>
<evidence type="ECO:0000256" key="5">
    <source>
        <dbReference type="ARBA" id="ARBA00022692"/>
    </source>
</evidence>
<feature type="transmembrane region" description="Helical" evidence="11">
    <location>
        <begin position="443"/>
        <end position="463"/>
    </location>
</feature>
<feature type="transmembrane region" description="Helical" evidence="11">
    <location>
        <begin position="394"/>
        <end position="413"/>
    </location>
</feature>
<keyword evidence="8 11" id="KW-1133">Transmembrane helix</keyword>
<accession>A0A380MXT1</accession>
<dbReference type="AlphaFoldDB" id="A0A380MXT1"/>
<keyword evidence="6 11" id="KW-0378">Hydrolase</keyword>
<feature type="domain" description="PDZ" evidence="12">
    <location>
        <begin position="206"/>
        <end position="292"/>
    </location>
</feature>
<dbReference type="EC" id="3.4.24.-" evidence="11"/>
<comment type="cofactor">
    <cofactor evidence="1 11">
        <name>Zn(2+)</name>
        <dbReference type="ChEBI" id="CHEBI:29105"/>
    </cofactor>
</comment>
<evidence type="ECO:0000256" key="1">
    <source>
        <dbReference type="ARBA" id="ARBA00001947"/>
    </source>
</evidence>
<evidence type="ECO:0000256" key="8">
    <source>
        <dbReference type="ARBA" id="ARBA00022989"/>
    </source>
</evidence>
<comment type="subcellular location">
    <subcellularLocation>
        <location evidence="2">Membrane</location>
        <topology evidence="2">Multi-pass membrane protein</topology>
    </subcellularLocation>
</comment>
<organism evidence="13 14">
    <name type="scientific">Suttonella indologenes</name>
    <dbReference type="NCBI Taxonomy" id="13276"/>
    <lineage>
        <taxon>Bacteria</taxon>
        <taxon>Pseudomonadati</taxon>
        <taxon>Pseudomonadota</taxon>
        <taxon>Gammaproteobacteria</taxon>
        <taxon>Cardiobacteriales</taxon>
        <taxon>Cardiobacteriaceae</taxon>
        <taxon>Suttonella</taxon>
    </lineage>
</organism>
<evidence type="ECO:0000256" key="3">
    <source>
        <dbReference type="ARBA" id="ARBA00007931"/>
    </source>
</evidence>
<dbReference type="EMBL" id="UHIA01000004">
    <property type="protein sequence ID" value="SUO97369.1"/>
    <property type="molecule type" value="Genomic_DNA"/>
</dbReference>
<keyword evidence="11" id="KW-0479">Metal-binding</keyword>
<dbReference type="Gene3D" id="2.30.42.10">
    <property type="match status" value="2"/>
</dbReference>
<dbReference type="CDD" id="cd06163">
    <property type="entry name" value="S2P-M50_PDZ_RseP-like"/>
    <property type="match status" value="1"/>
</dbReference>
<dbReference type="SUPFAM" id="SSF50156">
    <property type="entry name" value="PDZ domain-like"/>
    <property type="match status" value="2"/>
</dbReference>
<dbReference type="GO" id="GO:0004222">
    <property type="term" value="F:metalloendopeptidase activity"/>
    <property type="evidence" value="ECO:0007669"/>
    <property type="project" value="InterPro"/>
</dbReference>
<evidence type="ECO:0000256" key="2">
    <source>
        <dbReference type="ARBA" id="ARBA00004141"/>
    </source>
</evidence>
<evidence type="ECO:0000256" key="6">
    <source>
        <dbReference type="ARBA" id="ARBA00022801"/>
    </source>
</evidence>
<feature type="transmembrane region" description="Helical" evidence="11">
    <location>
        <begin position="97"/>
        <end position="121"/>
    </location>
</feature>
<comment type="similarity">
    <text evidence="3 11">Belongs to the peptidase M50B family.</text>
</comment>
<name>A0A380MXT1_9GAMM</name>
<dbReference type="Pfam" id="PF17820">
    <property type="entry name" value="PDZ_6"/>
    <property type="match status" value="1"/>
</dbReference>
<protein>
    <recommendedName>
        <fullName evidence="11">Zinc metalloprotease</fullName>
        <ecNumber evidence="11">3.4.24.-</ecNumber>
    </recommendedName>
</protein>
<evidence type="ECO:0000256" key="11">
    <source>
        <dbReference type="RuleBase" id="RU362031"/>
    </source>
</evidence>
<dbReference type="Proteomes" id="UP000254575">
    <property type="component" value="Unassembled WGS sequence"/>
</dbReference>
<dbReference type="GO" id="GO:0016020">
    <property type="term" value="C:membrane"/>
    <property type="evidence" value="ECO:0007669"/>
    <property type="project" value="UniProtKB-SubCell"/>
</dbReference>
<dbReference type="RefSeq" id="WP_115218598.1">
    <property type="nucleotide sequence ID" value="NZ_UHIA01000004.1"/>
</dbReference>
<dbReference type="GO" id="GO:0046872">
    <property type="term" value="F:metal ion binding"/>
    <property type="evidence" value="ECO:0007669"/>
    <property type="project" value="UniProtKB-KW"/>
</dbReference>